<reference evidence="6 7" key="1">
    <citation type="submission" date="2019-03" db="EMBL/GenBank/DDBJ databases">
        <title>Genomic Encyclopedia of Archaeal and Bacterial Type Strains, Phase II (KMG-II): from individual species to whole genera.</title>
        <authorList>
            <person name="Goeker M."/>
        </authorList>
    </citation>
    <scope>NUCLEOTIDE SEQUENCE [LARGE SCALE GENOMIC DNA]</scope>
    <source>
        <strain evidence="6 7">DSM 45499</strain>
    </source>
</reference>
<dbReference type="InterPro" id="IPR050109">
    <property type="entry name" value="HTH-type_TetR-like_transc_reg"/>
</dbReference>
<name>A0A4R7UP42_9PSEU</name>
<dbReference type="PRINTS" id="PR00455">
    <property type="entry name" value="HTHTETR"/>
</dbReference>
<proteinExistence type="predicted"/>
<evidence type="ECO:0000256" key="4">
    <source>
        <dbReference type="PROSITE-ProRule" id="PRU00335"/>
    </source>
</evidence>
<dbReference type="GO" id="GO:0003700">
    <property type="term" value="F:DNA-binding transcription factor activity"/>
    <property type="evidence" value="ECO:0007669"/>
    <property type="project" value="TreeGrafter"/>
</dbReference>
<dbReference type="InterPro" id="IPR036271">
    <property type="entry name" value="Tet_transcr_reg_TetR-rel_C_sf"/>
</dbReference>
<keyword evidence="2 4" id="KW-0238">DNA-binding</keyword>
<keyword evidence="1" id="KW-0805">Transcription regulation</keyword>
<dbReference type="SUPFAM" id="SSF46689">
    <property type="entry name" value="Homeodomain-like"/>
    <property type="match status" value="1"/>
</dbReference>
<sequence>MREQTFVQEARRRQLVACAIEVVADVGLAAATLTRIARRAGISRGLVNYHFRDREELLEQVVAEVYRVGTAEVGPAVVAAASPRERVLAFVSASVAFYHAYPHHLAALGEIDRATRRATGGRDAWAAHARELTDLRTLLAAGQDAGQFRDFDVDVMAAAVRAVLDSALPMLAAPGADPDAIATELCQLVDHATEVKP</sequence>
<dbReference type="Gene3D" id="1.10.10.60">
    <property type="entry name" value="Homeodomain-like"/>
    <property type="match status" value="1"/>
</dbReference>
<evidence type="ECO:0000313" key="6">
    <source>
        <dbReference type="EMBL" id="TDV35312.1"/>
    </source>
</evidence>
<dbReference type="PANTHER" id="PTHR30055">
    <property type="entry name" value="HTH-TYPE TRANSCRIPTIONAL REGULATOR RUTR"/>
    <property type="match status" value="1"/>
</dbReference>
<gene>
    <name evidence="6" type="ORF">CLV71_13627</name>
</gene>
<accession>A0A4R7UP42</accession>
<dbReference type="InterPro" id="IPR001647">
    <property type="entry name" value="HTH_TetR"/>
</dbReference>
<dbReference type="AlphaFoldDB" id="A0A4R7UP42"/>
<feature type="domain" description="HTH tetR-type" evidence="5">
    <location>
        <begin position="9"/>
        <end position="69"/>
    </location>
</feature>
<feature type="DNA-binding region" description="H-T-H motif" evidence="4">
    <location>
        <begin position="32"/>
        <end position="51"/>
    </location>
</feature>
<dbReference type="EMBL" id="SOCP01000036">
    <property type="protein sequence ID" value="TDV35312.1"/>
    <property type="molecule type" value="Genomic_DNA"/>
</dbReference>
<dbReference type="Gene3D" id="1.10.357.10">
    <property type="entry name" value="Tetracycline Repressor, domain 2"/>
    <property type="match status" value="1"/>
</dbReference>
<dbReference type="PROSITE" id="PS50977">
    <property type="entry name" value="HTH_TETR_2"/>
    <property type="match status" value="1"/>
</dbReference>
<dbReference type="InterPro" id="IPR009057">
    <property type="entry name" value="Homeodomain-like_sf"/>
</dbReference>
<dbReference type="PANTHER" id="PTHR30055:SF234">
    <property type="entry name" value="HTH-TYPE TRANSCRIPTIONAL REGULATOR BETI"/>
    <property type="match status" value="1"/>
</dbReference>
<dbReference type="GO" id="GO:0000976">
    <property type="term" value="F:transcription cis-regulatory region binding"/>
    <property type="evidence" value="ECO:0007669"/>
    <property type="project" value="TreeGrafter"/>
</dbReference>
<evidence type="ECO:0000256" key="3">
    <source>
        <dbReference type="ARBA" id="ARBA00023163"/>
    </source>
</evidence>
<dbReference type="RefSeq" id="WP_243867540.1">
    <property type="nucleotide sequence ID" value="NZ_SOCP01000036.1"/>
</dbReference>
<dbReference type="Pfam" id="PF00440">
    <property type="entry name" value="TetR_N"/>
    <property type="match status" value="1"/>
</dbReference>
<dbReference type="Proteomes" id="UP000294927">
    <property type="component" value="Unassembled WGS sequence"/>
</dbReference>
<evidence type="ECO:0000256" key="1">
    <source>
        <dbReference type="ARBA" id="ARBA00023015"/>
    </source>
</evidence>
<comment type="caution">
    <text evidence="6">The sequence shown here is derived from an EMBL/GenBank/DDBJ whole genome shotgun (WGS) entry which is preliminary data.</text>
</comment>
<keyword evidence="7" id="KW-1185">Reference proteome</keyword>
<evidence type="ECO:0000259" key="5">
    <source>
        <dbReference type="PROSITE" id="PS50977"/>
    </source>
</evidence>
<evidence type="ECO:0000256" key="2">
    <source>
        <dbReference type="ARBA" id="ARBA00023125"/>
    </source>
</evidence>
<evidence type="ECO:0000313" key="7">
    <source>
        <dbReference type="Proteomes" id="UP000294927"/>
    </source>
</evidence>
<keyword evidence="3" id="KW-0804">Transcription</keyword>
<protein>
    <submittedName>
        <fullName evidence="6">TetR family transcriptional regulator</fullName>
    </submittedName>
</protein>
<organism evidence="6 7">
    <name type="scientific">Actinophytocola oryzae</name>
    <dbReference type="NCBI Taxonomy" id="502181"/>
    <lineage>
        <taxon>Bacteria</taxon>
        <taxon>Bacillati</taxon>
        <taxon>Actinomycetota</taxon>
        <taxon>Actinomycetes</taxon>
        <taxon>Pseudonocardiales</taxon>
        <taxon>Pseudonocardiaceae</taxon>
    </lineage>
</organism>
<dbReference type="SUPFAM" id="SSF48498">
    <property type="entry name" value="Tetracyclin repressor-like, C-terminal domain"/>
    <property type="match status" value="1"/>
</dbReference>